<evidence type="ECO:0000313" key="3">
    <source>
        <dbReference type="EMBL" id="RCH53706.1"/>
    </source>
</evidence>
<dbReference type="Proteomes" id="UP000253209">
    <property type="component" value="Unassembled WGS sequence"/>
</dbReference>
<name>A0A367GLH6_9SPHI</name>
<keyword evidence="2" id="KW-0732">Signal</keyword>
<feature type="signal peptide" evidence="2">
    <location>
        <begin position="1"/>
        <end position="21"/>
    </location>
</feature>
<organism evidence="3 4">
    <name type="scientific">Mucilaginibacter hurinus</name>
    <dbReference type="NCBI Taxonomy" id="2201324"/>
    <lineage>
        <taxon>Bacteria</taxon>
        <taxon>Pseudomonadati</taxon>
        <taxon>Bacteroidota</taxon>
        <taxon>Sphingobacteriia</taxon>
        <taxon>Sphingobacteriales</taxon>
        <taxon>Sphingobacteriaceae</taxon>
        <taxon>Mucilaginibacter</taxon>
    </lineage>
</organism>
<evidence type="ECO:0000256" key="1">
    <source>
        <dbReference type="SAM" id="MobiDB-lite"/>
    </source>
</evidence>
<keyword evidence="4" id="KW-1185">Reference proteome</keyword>
<evidence type="ECO:0000256" key="2">
    <source>
        <dbReference type="SAM" id="SignalP"/>
    </source>
</evidence>
<accession>A0A367GLH6</accession>
<comment type="caution">
    <text evidence="3">The sequence shown here is derived from an EMBL/GenBank/DDBJ whole genome shotgun (WGS) entry which is preliminary data.</text>
</comment>
<gene>
    <name evidence="3" type="ORF">DJ568_15825</name>
</gene>
<protein>
    <submittedName>
        <fullName evidence="3">Uncharacterized protein</fullName>
    </submittedName>
</protein>
<feature type="compositionally biased region" description="Basic and acidic residues" evidence="1">
    <location>
        <begin position="58"/>
        <end position="89"/>
    </location>
</feature>
<evidence type="ECO:0000313" key="4">
    <source>
        <dbReference type="Proteomes" id="UP000253209"/>
    </source>
</evidence>
<proteinExistence type="predicted"/>
<sequence length="112" mass="13277">MIKRLCYIIFILMLVPFLSFAATKKKHFHLILTDYNLGLRSVTQTRADTVINKRSKKQREEDEKNKIKEIAKAKKQLKPEKVTDNEDKSKKRRQRRPEGMERPPEIIRRNGG</sequence>
<dbReference type="AlphaFoldDB" id="A0A367GLH6"/>
<feature type="region of interest" description="Disordered" evidence="1">
    <location>
        <begin position="50"/>
        <end position="112"/>
    </location>
</feature>
<feature type="compositionally biased region" description="Basic and acidic residues" evidence="1">
    <location>
        <begin position="96"/>
        <end position="112"/>
    </location>
</feature>
<dbReference type="EMBL" id="QGDC01000010">
    <property type="protein sequence ID" value="RCH53706.1"/>
    <property type="molecule type" value="Genomic_DNA"/>
</dbReference>
<reference evidence="3 4" key="1">
    <citation type="submission" date="2018-05" db="EMBL/GenBank/DDBJ databases">
        <title>Mucilaginibacter hurinus sp. nov., isolated from briquette warehouse soil.</title>
        <authorList>
            <person name="Choi L."/>
        </authorList>
    </citation>
    <scope>NUCLEOTIDE SEQUENCE [LARGE SCALE GENOMIC DNA]</scope>
    <source>
        <strain evidence="3 4">ZR32</strain>
    </source>
</reference>
<dbReference type="RefSeq" id="WP_114006276.1">
    <property type="nucleotide sequence ID" value="NZ_QGDC01000010.1"/>
</dbReference>
<feature type="chain" id="PRO_5016611899" evidence="2">
    <location>
        <begin position="22"/>
        <end position="112"/>
    </location>
</feature>
<dbReference type="OrthoDB" id="800108at2"/>